<evidence type="ECO:0000256" key="4">
    <source>
        <dbReference type="ARBA" id="ARBA00023014"/>
    </source>
</evidence>
<feature type="binding site" evidence="5">
    <location>
        <position position="116"/>
    </location>
    <ligand>
        <name>[4Fe-4S] cluster</name>
        <dbReference type="ChEBI" id="CHEBI:49883"/>
    </ligand>
</feature>
<evidence type="ECO:0000256" key="5">
    <source>
        <dbReference type="HAMAP-Rule" id="MF_00191"/>
    </source>
</evidence>
<feature type="binding site" evidence="5">
    <location>
        <position position="141"/>
    </location>
    <ligand>
        <name>(2E)-4-hydroxy-3-methylbut-2-enyl diphosphate</name>
        <dbReference type="ChEBI" id="CHEBI:128753"/>
    </ligand>
</feature>
<dbReference type="HAMAP" id="MF_00191">
    <property type="entry name" value="IspH"/>
    <property type="match status" value="1"/>
</dbReference>
<feature type="binding site" evidence="5">
    <location>
        <position position="94"/>
    </location>
    <ligand>
        <name>(2E)-4-hydroxy-3-methylbut-2-enyl diphosphate</name>
        <dbReference type="ChEBI" id="CHEBI:128753"/>
    </ligand>
</feature>
<feature type="binding site" evidence="5">
    <location>
        <position position="32"/>
    </location>
    <ligand>
        <name>[4Fe-4S] cluster</name>
        <dbReference type="ChEBI" id="CHEBI:49883"/>
    </ligand>
</feature>
<keyword evidence="1 5" id="KW-0004">4Fe-4S</keyword>
<reference evidence="6 7" key="1">
    <citation type="submission" date="2019-08" db="EMBL/GenBank/DDBJ databases">
        <title>In-depth cultivation of the pig gut microbiome towards novel bacterial diversity and tailored functional studies.</title>
        <authorList>
            <person name="Wylensek D."/>
            <person name="Hitch T.C.A."/>
            <person name="Clavel T."/>
        </authorList>
    </citation>
    <scope>NUCLEOTIDE SEQUENCE [LARGE SCALE GENOMIC DNA]</scope>
    <source>
        <strain evidence="6 7">BBE-744-WT-12</strain>
    </source>
</reference>
<dbReference type="NCBIfam" id="TIGR00216">
    <property type="entry name" value="ispH_lytB"/>
    <property type="match status" value="1"/>
</dbReference>
<feature type="active site" description="Proton donor" evidence="5">
    <location>
        <position position="143"/>
    </location>
</feature>
<sequence length="325" mass="35281">MPRRLKKSINKSILERMEQTKCIYLAHPHGMCAGVRRALQAVDAVLERFGPPVYVLHEIVHNSFIVNGLRKRGVRFAESLDEVPPGSVLLFSAHGVSSAVEQEAHRRGLRTIDATCPLVKRLHHAAEKADDVLILLGHRGHPEVEGTVGRSGAGRTFTAGSREELAGLPDFPAGTRIVLLAQTTLNTEEVRAMETLLRDRYPHLESAAAVCYATTNRQKAVRLLAEKTGTVLVIGSPHSSNSNRLREAAEQAGAEAFLIEGPEELPRERLLAAASVGIGAGASAPESLVRQVIGELGRLGFGRVEPVHAAEEETIFKRPAIPEER</sequence>
<feature type="binding site" evidence="5">
    <location>
        <position position="240"/>
    </location>
    <ligand>
        <name>(2E)-4-hydroxy-3-methylbut-2-enyl diphosphate</name>
        <dbReference type="ChEBI" id="CHEBI:128753"/>
    </ligand>
</feature>
<keyword evidence="7" id="KW-1185">Reference proteome</keyword>
<keyword evidence="2 5" id="KW-0479">Metal-binding</keyword>
<feature type="binding site" evidence="5">
    <location>
        <position position="241"/>
    </location>
    <ligand>
        <name>(2E)-4-hydroxy-3-methylbut-2-enyl diphosphate</name>
        <dbReference type="ChEBI" id="CHEBI:128753"/>
    </ligand>
</feature>
<comment type="similarity">
    <text evidence="5">Belongs to the IspH family.</text>
</comment>
<feature type="binding site" evidence="5">
    <location>
        <position position="94"/>
    </location>
    <ligand>
        <name>dimethylallyl diphosphate</name>
        <dbReference type="ChEBI" id="CHEBI:57623"/>
    </ligand>
</feature>
<dbReference type="Proteomes" id="UP000435649">
    <property type="component" value="Unassembled WGS sequence"/>
</dbReference>
<feature type="binding site" evidence="5">
    <location>
        <position position="61"/>
    </location>
    <ligand>
        <name>(2E)-4-hydroxy-3-methylbut-2-enyl diphosphate</name>
        <dbReference type="ChEBI" id="CHEBI:128753"/>
    </ligand>
</feature>
<keyword evidence="5 6" id="KW-0560">Oxidoreductase</keyword>
<feature type="binding site" evidence="5">
    <location>
        <position position="239"/>
    </location>
    <ligand>
        <name>(2E)-4-hydroxy-3-methylbut-2-enyl diphosphate</name>
        <dbReference type="ChEBI" id="CHEBI:128753"/>
    </ligand>
</feature>
<protein>
    <recommendedName>
        <fullName evidence="5">4-hydroxy-3-methylbut-2-enyl diphosphate reductase</fullName>
        <shortName evidence="5">HMBPP reductase</shortName>
        <ecNumber evidence="5">1.17.7.4</ecNumber>
    </recommendedName>
</protein>
<name>A0A844FYL9_9BACT</name>
<feature type="binding site" evidence="5">
    <location>
        <position position="94"/>
    </location>
    <ligand>
        <name>isopentenyl diphosphate</name>
        <dbReference type="ChEBI" id="CHEBI:128769"/>
    </ligand>
</feature>
<feature type="binding site" evidence="5">
    <location>
        <position position="283"/>
    </location>
    <ligand>
        <name>(2E)-4-hydroxy-3-methylbut-2-enyl diphosphate</name>
        <dbReference type="ChEBI" id="CHEBI:128753"/>
    </ligand>
</feature>
<dbReference type="GO" id="GO:0050992">
    <property type="term" value="P:dimethylallyl diphosphate biosynthetic process"/>
    <property type="evidence" value="ECO:0007669"/>
    <property type="project" value="UniProtKB-UniRule"/>
</dbReference>
<keyword evidence="5" id="KW-0414">Isoprene biosynthesis</keyword>
<dbReference type="InterPro" id="IPR003451">
    <property type="entry name" value="LytB/IspH"/>
</dbReference>
<dbReference type="GO" id="GO:0016114">
    <property type="term" value="P:terpenoid biosynthetic process"/>
    <property type="evidence" value="ECO:0007669"/>
    <property type="project" value="UniProtKB-UniRule"/>
</dbReference>
<dbReference type="GO" id="GO:0051539">
    <property type="term" value="F:4 iron, 4 sulfur cluster binding"/>
    <property type="evidence" value="ECO:0007669"/>
    <property type="project" value="UniProtKB-UniRule"/>
</dbReference>
<comment type="pathway">
    <text evidence="5">Isoprenoid biosynthesis; dimethylallyl diphosphate biosynthesis; dimethylallyl diphosphate from (2E)-4-hydroxy-3-methylbutenyl diphosphate: step 1/1.</text>
</comment>
<feature type="binding site" evidence="5">
    <location>
        <position position="211"/>
    </location>
    <ligand>
        <name>[4Fe-4S] cluster</name>
        <dbReference type="ChEBI" id="CHEBI:49883"/>
    </ligand>
</feature>
<evidence type="ECO:0000313" key="6">
    <source>
        <dbReference type="EMBL" id="MST95541.1"/>
    </source>
</evidence>
<feature type="binding site" evidence="5">
    <location>
        <position position="240"/>
    </location>
    <ligand>
        <name>dimethylallyl diphosphate</name>
        <dbReference type="ChEBI" id="CHEBI:57623"/>
    </ligand>
</feature>
<evidence type="ECO:0000256" key="2">
    <source>
        <dbReference type="ARBA" id="ARBA00022723"/>
    </source>
</evidence>
<proteinExistence type="inferred from homology"/>
<comment type="catalytic activity">
    <reaction evidence="5">
        <text>dimethylallyl diphosphate + 2 oxidized [2Fe-2S]-[ferredoxin] + H2O = (2E)-4-hydroxy-3-methylbut-2-enyl diphosphate + 2 reduced [2Fe-2S]-[ferredoxin] + 2 H(+)</text>
        <dbReference type="Rhea" id="RHEA:24825"/>
        <dbReference type="Rhea" id="RHEA-COMP:10000"/>
        <dbReference type="Rhea" id="RHEA-COMP:10001"/>
        <dbReference type="ChEBI" id="CHEBI:15377"/>
        <dbReference type="ChEBI" id="CHEBI:15378"/>
        <dbReference type="ChEBI" id="CHEBI:33737"/>
        <dbReference type="ChEBI" id="CHEBI:33738"/>
        <dbReference type="ChEBI" id="CHEBI:57623"/>
        <dbReference type="ChEBI" id="CHEBI:128753"/>
        <dbReference type="EC" id="1.17.7.4"/>
    </reaction>
</comment>
<feature type="binding site" evidence="5">
    <location>
        <position position="61"/>
    </location>
    <ligand>
        <name>dimethylallyl diphosphate</name>
        <dbReference type="ChEBI" id="CHEBI:57623"/>
    </ligand>
</feature>
<gene>
    <name evidence="5 6" type="primary">ispH</name>
    <name evidence="6" type="ORF">FYJ85_00570</name>
</gene>
<evidence type="ECO:0000256" key="1">
    <source>
        <dbReference type="ARBA" id="ARBA00022485"/>
    </source>
</evidence>
<feature type="binding site" evidence="5">
    <location>
        <position position="241"/>
    </location>
    <ligand>
        <name>isopentenyl diphosphate</name>
        <dbReference type="ChEBI" id="CHEBI:128769"/>
    </ligand>
</feature>
<dbReference type="EMBL" id="VUNS01000001">
    <property type="protein sequence ID" value="MST95541.1"/>
    <property type="molecule type" value="Genomic_DNA"/>
</dbReference>
<feature type="binding site" evidence="5">
    <location>
        <position position="239"/>
    </location>
    <ligand>
        <name>dimethylallyl diphosphate</name>
        <dbReference type="ChEBI" id="CHEBI:57623"/>
    </ligand>
</feature>
<dbReference type="GO" id="GO:0051745">
    <property type="term" value="F:4-hydroxy-3-methylbut-2-enyl diphosphate reductase activity"/>
    <property type="evidence" value="ECO:0007669"/>
    <property type="project" value="UniProtKB-UniRule"/>
</dbReference>
<feature type="binding site" evidence="5">
    <location>
        <position position="141"/>
    </location>
    <ligand>
        <name>dimethylallyl diphosphate</name>
        <dbReference type="ChEBI" id="CHEBI:57623"/>
    </ligand>
</feature>
<dbReference type="GO" id="GO:0046872">
    <property type="term" value="F:metal ion binding"/>
    <property type="evidence" value="ECO:0007669"/>
    <property type="project" value="UniProtKB-KW"/>
</dbReference>
<dbReference type="GO" id="GO:0019288">
    <property type="term" value="P:isopentenyl diphosphate biosynthetic process, methylerythritol 4-phosphate pathway"/>
    <property type="evidence" value="ECO:0007669"/>
    <property type="project" value="UniProtKB-UniRule"/>
</dbReference>
<feature type="binding site" evidence="5">
    <location>
        <position position="239"/>
    </location>
    <ligand>
        <name>isopentenyl diphosphate</name>
        <dbReference type="ChEBI" id="CHEBI:128769"/>
    </ligand>
</feature>
<keyword evidence="3 5" id="KW-0408">Iron</keyword>
<feature type="binding site" evidence="5">
    <location>
        <position position="241"/>
    </location>
    <ligand>
        <name>dimethylallyl diphosphate</name>
        <dbReference type="ChEBI" id="CHEBI:57623"/>
    </ligand>
</feature>
<evidence type="ECO:0000313" key="7">
    <source>
        <dbReference type="Proteomes" id="UP000435649"/>
    </source>
</evidence>
<feature type="binding site" evidence="5">
    <location>
        <position position="141"/>
    </location>
    <ligand>
        <name>isopentenyl diphosphate</name>
        <dbReference type="ChEBI" id="CHEBI:128769"/>
    </ligand>
</feature>
<feature type="binding site" evidence="5">
    <location>
        <position position="61"/>
    </location>
    <ligand>
        <name>isopentenyl diphosphate</name>
        <dbReference type="ChEBI" id="CHEBI:128769"/>
    </ligand>
</feature>
<dbReference type="Gene3D" id="3.40.50.11270">
    <property type="match status" value="1"/>
</dbReference>
<dbReference type="AlphaFoldDB" id="A0A844FYL9"/>
<dbReference type="Gene3D" id="3.40.1010.20">
    <property type="entry name" value="4-hydroxy-3-methylbut-2-enyl diphosphate reductase, catalytic domain"/>
    <property type="match status" value="2"/>
</dbReference>
<feature type="binding site" evidence="5">
    <location>
        <position position="283"/>
    </location>
    <ligand>
        <name>dimethylallyl diphosphate</name>
        <dbReference type="ChEBI" id="CHEBI:57623"/>
    </ligand>
</feature>
<organism evidence="6 7">
    <name type="scientific">Victivallis lenta</name>
    <dbReference type="NCBI Taxonomy" id="2606640"/>
    <lineage>
        <taxon>Bacteria</taxon>
        <taxon>Pseudomonadati</taxon>
        <taxon>Lentisphaerota</taxon>
        <taxon>Lentisphaeria</taxon>
        <taxon>Victivallales</taxon>
        <taxon>Victivallaceae</taxon>
        <taxon>Victivallis</taxon>
    </lineage>
</organism>
<dbReference type="PANTHER" id="PTHR30426:SF0">
    <property type="entry name" value="4-HYDROXY-3-METHYLBUT-2-ENYL DIPHOSPHATE REDUCTASE"/>
    <property type="match status" value="1"/>
</dbReference>
<accession>A0A844FYL9</accession>
<keyword evidence="4 5" id="KW-0411">Iron-sulfur</keyword>
<feature type="binding site" evidence="5">
    <location>
        <position position="283"/>
    </location>
    <ligand>
        <name>isopentenyl diphosphate</name>
        <dbReference type="ChEBI" id="CHEBI:128769"/>
    </ligand>
</feature>
<feature type="binding site" evidence="5">
    <location>
        <position position="183"/>
    </location>
    <ligand>
        <name>(2E)-4-hydroxy-3-methylbut-2-enyl diphosphate</name>
        <dbReference type="ChEBI" id="CHEBI:128753"/>
    </ligand>
</feature>
<dbReference type="UniPathway" id="UPA00059">
    <property type="reaction ID" value="UER00105"/>
</dbReference>
<dbReference type="CDD" id="cd13944">
    <property type="entry name" value="lytB_ispH"/>
    <property type="match status" value="1"/>
</dbReference>
<comment type="catalytic activity">
    <reaction evidence="5">
        <text>isopentenyl diphosphate + 2 oxidized [2Fe-2S]-[ferredoxin] + H2O = (2E)-4-hydroxy-3-methylbut-2-enyl diphosphate + 2 reduced [2Fe-2S]-[ferredoxin] + 2 H(+)</text>
        <dbReference type="Rhea" id="RHEA:24488"/>
        <dbReference type="Rhea" id="RHEA-COMP:10000"/>
        <dbReference type="Rhea" id="RHEA-COMP:10001"/>
        <dbReference type="ChEBI" id="CHEBI:15377"/>
        <dbReference type="ChEBI" id="CHEBI:15378"/>
        <dbReference type="ChEBI" id="CHEBI:33737"/>
        <dbReference type="ChEBI" id="CHEBI:33738"/>
        <dbReference type="ChEBI" id="CHEBI:128753"/>
        <dbReference type="ChEBI" id="CHEBI:128769"/>
        <dbReference type="EC" id="1.17.7.4"/>
    </reaction>
</comment>
<dbReference type="EC" id="1.17.7.4" evidence="5"/>
<dbReference type="Pfam" id="PF02401">
    <property type="entry name" value="LYTB"/>
    <property type="match status" value="1"/>
</dbReference>
<comment type="pathway">
    <text evidence="5">Isoprenoid biosynthesis; isopentenyl diphosphate biosynthesis via DXP pathway; isopentenyl diphosphate from 1-deoxy-D-xylulose 5-phosphate: step 6/6.</text>
</comment>
<comment type="function">
    <text evidence="5">Catalyzes the conversion of 1-hydroxy-2-methyl-2-(E)-butenyl 4-diphosphate (HMBPP) into a mixture of isopentenyl diphosphate (IPP) and dimethylallyl diphosphate (DMAPP). Acts in the terminal step of the DOXP/MEP pathway for isoprenoid precursor biosynthesis.</text>
</comment>
<dbReference type="UniPathway" id="UPA00056">
    <property type="reaction ID" value="UER00097"/>
</dbReference>
<evidence type="ECO:0000256" key="3">
    <source>
        <dbReference type="ARBA" id="ARBA00023004"/>
    </source>
</evidence>
<feature type="binding site" evidence="5">
    <location>
        <position position="240"/>
    </location>
    <ligand>
        <name>isopentenyl diphosphate</name>
        <dbReference type="ChEBI" id="CHEBI:128769"/>
    </ligand>
</feature>
<dbReference type="PANTHER" id="PTHR30426">
    <property type="entry name" value="4-HYDROXY-3-METHYLBUT-2-ENYL DIPHOSPHATE REDUCTASE"/>
    <property type="match status" value="1"/>
</dbReference>
<comment type="caution">
    <text evidence="6">The sequence shown here is derived from an EMBL/GenBank/DDBJ whole genome shotgun (WGS) entry which is preliminary data.</text>
</comment>
<comment type="cofactor">
    <cofactor evidence="5">
        <name>[4Fe-4S] cluster</name>
        <dbReference type="ChEBI" id="CHEBI:49883"/>
    </cofactor>
    <text evidence="5">Binds 1 [4Fe-4S] cluster per subunit.</text>
</comment>